<comment type="caution">
    <text evidence="2">The sequence shown here is derived from an EMBL/GenBank/DDBJ whole genome shotgun (WGS) entry which is preliminary data.</text>
</comment>
<reference evidence="2 3" key="1">
    <citation type="submission" date="2019-11" db="EMBL/GenBank/DDBJ databases">
        <title>Comparison of genomes from free-living endosymbiotic cyanobacteria isolated from Azolla.</title>
        <authorList>
            <person name="Thiel T."/>
            <person name="Pratte B."/>
        </authorList>
    </citation>
    <scope>NUCLEOTIDE SEQUENCE [LARGE SCALE GENOMIC DNA]</scope>
    <source>
        <strain evidence="2 3">N2B</strain>
    </source>
</reference>
<evidence type="ECO:0000313" key="2">
    <source>
        <dbReference type="EMBL" id="MBC1300324.1"/>
    </source>
</evidence>
<proteinExistence type="predicted"/>
<dbReference type="InterPro" id="IPR032710">
    <property type="entry name" value="NTF2-like_dom_sf"/>
</dbReference>
<dbReference type="InterPro" id="IPR027843">
    <property type="entry name" value="DUF4440"/>
</dbReference>
<dbReference type="RefSeq" id="WP_011320873.1">
    <property type="nucleotide sequence ID" value="NZ_JACKZP010000001.1"/>
</dbReference>
<dbReference type="SUPFAM" id="SSF54427">
    <property type="entry name" value="NTF2-like"/>
    <property type="match status" value="1"/>
</dbReference>
<dbReference type="Gene3D" id="3.10.450.50">
    <property type="match status" value="1"/>
</dbReference>
<dbReference type="Proteomes" id="UP000570851">
    <property type="component" value="Unassembled WGS sequence"/>
</dbReference>
<dbReference type="Pfam" id="PF14534">
    <property type="entry name" value="DUF4440"/>
    <property type="match status" value="1"/>
</dbReference>
<accession>A0ABR6S1W6</accession>
<evidence type="ECO:0000259" key="1">
    <source>
        <dbReference type="Pfam" id="PF14534"/>
    </source>
</evidence>
<name>A0ABR6S1W6_ANAVA</name>
<dbReference type="InterPro" id="IPR011944">
    <property type="entry name" value="Steroid_delta5-4_isomerase"/>
</dbReference>
<sequence>MKLHDQDQIRRIFEEVYPDNVRAGDLSAYADMYTEDALWMPPNGLDRCGIPDILEGFADTIADKDIDPIFTAEEIEVKGDSGYVIGISLATICPKDGSPSTQVKYRALWLMKKDGDRWKIARQIWNVKP</sequence>
<keyword evidence="3" id="KW-1185">Reference proteome</keyword>
<dbReference type="NCBIfam" id="TIGR02246">
    <property type="entry name" value="SgcJ/EcaC family oxidoreductase"/>
    <property type="match status" value="1"/>
</dbReference>
<dbReference type="GeneID" id="58721742"/>
<gene>
    <name evidence="2" type="ORF">GNE12_00140</name>
</gene>
<organism evidence="2 3">
    <name type="scientific">Trichormus variabilis N2B</name>
    <dbReference type="NCBI Taxonomy" id="2681315"/>
    <lineage>
        <taxon>Bacteria</taxon>
        <taxon>Bacillati</taxon>
        <taxon>Cyanobacteriota</taxon>
        <taxon>Cyanophyceae</taxon>
        <taxon>Nostocales</taxon>
        <taxon>Nostocaceae</taxon>
        <taxon>Trichormus</taxon>
    </lineage>
</organism>
<dbReference type="EMBL" id="JACKZP010000001">
    <property type="protein sequence ID" value="MBC1300324.1"/>
    <property type="molecule type" value="Genomic_DNA"/>
</dbReference>
<evidence type="ECO:0000313" key="3">
    <source>
        <dbReference type="Proteomes" id="UP000570851"/>
    </source>
</evidence>
<feature type="domain" description="DUF4440" evidence="1">
    <location>
        <begin position="12"/>
        <end position="120"/>
    </location>
</feature>
<protein>
    <submittedName>
        <fullName evidence="2">SgcJ/EcaC family oxidoreductase</fullName>
    </submittedName>
</protein>